<evidence type="ECO:0000256" key="4">
    <source>
        <dbReference type="ARBA" id="ARBA00022801"/>
    </source>
</evidence>
<organism evidence="9 10">
    <name type="scientific">Plasmodiophora brassicae</name>
    <name type="common">Clubroot disease agent</name>
    <dbReference type="NCBI Taxonomy" id="37360"/>
    <lineage>
        <taxon>Eukaryota</taxon>
        <taxon>Sar</taxon>
        <taxon>Rhizaria</taxon>
        <taxon>Endomyxa</taxon>
        <taxon>Phytomyxea</taxon>
        <taxon>Plasmodiophorida</taxon>
        <taxon>Plasmodiophoridae</taxon>
        <taxon>Plasmodiophora</taxon>
    </lineage>
</organism>
<keyword evidence="7" id="KW-0333">Golgi apparatus</keyword>
<evidence type="ECO:0008006" key="11">
    <source>
        <dbReference type="Google" id="ProtNLM"/>
    </source>
</evidence>
<comment type="subcellular location">
    <subcellularLocation>
        <location evidence="1">Golgi apparatus membrane</location>
        <topology evidence="1">Single-pass type II membrane protein</topology>
    </subcellularLocation>
</comment>
<evidence type="ECO:0000313" key="9">
    <source>
        <dbReference type="EMBL" id="CEP03907.1"/>
    </source>
</evidence>
<gene>
    <name evidence="9" type="ORF">PBRA_003514</name>
</gene>
<dbReference type="OrthoDB" id="406152at2759"/>
<keyword evidence="5" id="KW-0735">Signal-anchor</keyword>
<dbReference type="GO" id="GO:0000139">
    <property type="term" value="C:Golgi membrane"/>
    <property type="evidence" value="ECO:0007669"/>
    <property type="project" value="UniProtKB-SubCell"/>
</dbReference>
<dbReference type="GO" id="GO:0004559">
    <property type="term" value="F:alpha-mannosidase activity"/>
    <property type="evidence" value="ECO:0007669"/>
    <property type="project" value="TreeGrafter"/>
</dbReference>
<dbReference type="AlphaFoldDB" id="A0A0G4J8P9"/>
<keyword evidence="3" id="KW-0812">Transmembrane</keyword>
<keyword evidence="10" id="KW-1185">Reference proteome</keyword>
<dbReference type="Gene3D" id="3.20.20.80">
    <property type="entry name" value="Glycosidases"/>
    <property type="match status" value="1"/>
</dbReference>
<dbReference type="Pfam" id="PF16317">
    <property type="entry name" value="Glyco_hydro_99"/>
    <property type="match status" value="1"/>
</dbReference>
<evidence type="ECO:0000256" key="2">
    <source>
        <dbReference type="ARBA" id="ARBA00009559"/>
    </source>
</evidence>
<accession>A0A0G4J8P9</accession>
<dbReference type="PANTHER" id="PTHR13572:SF4">
    <property type="entry name" value="RE57134P"/>
    <property type="match status" value="1"/>
</dbReference>
<name>A0A0G4J8P9_PLABS</name>
<dbReference type="PANTHER" id="PTHR13572">
    <property type="entry name" value="ENDO-ALPHA-1,2-MANNOSIDASE"/>
    <property type="match status" value="1"/>
</dbReference>
<dbReference type="EMBL" id="CDSF01000155">
    <property type="protein sequence ID" value="CEP03907.1"/>
    <property type="molecule type" value="Genomic_DNA"/>
</dbReference>
<keyword evidence="6" id="KW-1133">Transmembrane helix</keyword>
<proteinExistence type="inferred from homology"/>
<comment type="similarity">
    <text evidence="2">Belongs to the glycosyl hydrolase 99 family.</text>
</comment>
<evidence type="ECO:0000256" key="8">
    <source>
        <dbReference type="ARBA" id="ARBA00023136"/>
    </source>
</evidence>
<dbReference type="STRING" id="37360.A0A0G4J8P9"/>
<evidence type="ECO:0000256" key="6">
    <source>
        <dbReference type="ARBA" id="ARBA00022989"/>
    </source>
</evidence>
<sequence>MDGQGVRTDDAVRHLVDAGRRAGLRVAFHSEPYPSRTVDSVRRDIDYLHEQYKDGSDARRMTIFVYDSYQIAEGDWARLLRPGGDLSIRGTRVDADVIGLAVDRHHLRELRDAGFDGVYTYFASDGATYGSTWSNWADIRRFTEAHGLAFVACVAPGYDDTRIRPWNGAATRPRQNGRYYERSWHAAMAARPDAIAVTSYNEFGEGTQIEPCSPFTTTSGAALLDYSPGDPDLYLRLTAAFAAEYVAQRQQARAEL</sequence>
<keyword evidence="4" id="KW-0378">Hydrolase</keyword>
<keyword evidence="8" id="KW-0472">Membrane</keyword>
<protein>
    <recommendedName>
        <fullName evidence="11">GH26 domain-containing protein</fullName>
    </recommendedName>
</protein>
<reference evidence="9 10" key="1">
    <citation type="submission" date="2015-02" db="EMBL/GenBank/DDBJ databases">
        <authorList>
            <person name="Chooi Y.-H."/>
        </authorList>
    </citation>
    <scope>NUCLEOTIDE SEQUENCE [LARGE SCALE GENOMIC DNA]</scope>
    <source>
        <strain evidence="9">E3</strain>
    </source>
</reference>
<evidence type="ECO:0000256" key="1">
    <source>
        <dbReference type="ARBA" id="ARBA00004323"/>
    </source>
</evidence>
<evidence type="ECO:0000256" key="7">
    <source>
        <dbReference type="ARBA" id="ARBA00023034"/>
    </source>
</evidence>
<evidence type="ECO:0000313" key="10">
    <source>
        <dbReference type="Proteomes" id="UP000039324"/>
    </source>
</evidence>
<dbReference type="Proteomes" id="UP000039324">
    <property type="component" value="Unassembled WGS sequence"/>
</dbReference>
<evidence type="ECO:0000256" key="3">
    <source>
        <dbReference type="ARBA" id="ARBA00022692"/>
    </source>
</evidence>
<evidence type="ECO:0000256" key="5">
    <source>
        <dbReference type="ARBA" id="ARBA00022968"/>
    </source>
</evidence>
<dbReference type="InterPro" id="IPR026071">
    <property type="entry name" value="Glyco_Hydrolase_99"/>
</dbReference>